<accession>A0A5R9PHG6</accession>
<dbReference type="SUPFAM" id="SSF53448">
    <property type="entry name" value="Nucleotide-diphospho-sugar transferases"/>
    <property type="match status" value="1"/>
</dbReference>
<dbReference type="STRING" id="1123377.GCA_000423885_01453"/>
<dbReference type="InterPro" id="IPR029044">
    <property type="entry name" value="Nucleotide-diphossugar_trans"/>
</dbReference>
<proteinExistence type="predicted"/>
<dbReference type="AlphaFoldDB" id="A0A5R9PHG6"/>
<name>A0A5R9PHG6_9GAMM</name>
<gene>
    <name evidence="1" type="ORF">E5S66_02615</name>
</gene>
<dbReference type="RefSeq" id="WP_138347229.1">
    <property type="nucleotide sequence ID" value="NZ_SROY01000001.1"/>
</dbReference>
<dbReference type="Proteomes" id="UP000308508">
    <property type="component" value="Unassembled WGS sequence"/>
</dbReference>
<evidence type="ECO:0008006" key="3">
    <source>
        <dbReference type="Google" id="ProtNLM"/>
    </source>
</evidence>
<organism evidence="1 2">
    <name type="scientific">Thermomonas fusca</name>
    <dbReference type="NCBI Taxonomy" id="215690"/>
    <lineage>
        <taxon>Bacteria</taxon>
        <taxon>Pseudomonadati</taxon>
        <taxon>Pseudomonadota</taxon>
        <taxon>Gammaproteobacteria</taxon>
        <taxon>Lysobacterales</taxon>
        <taxon>Lysobacteraceae</taxon>
        <taxon>Thermomonas</taxon>
    </lineage>
</organism>
<comment type="caution">
    <text evidence="1">The sequence shown here is derived from an EMBL/GenBank/DDBJ whole genome shotgun (WGS) entry which is preliminary data.</text>
</comment>
<dbReference type="EMBL" id="SROY01000001">
    <property type="protein sequence ID" value="TLX22935.1"/>
    <property type="molecule type" value="Genomic_DNA"/>
</dbReference>
<keyword evidence="2" id="KW-1185">Reference proteome</keyword>
<protein>
    <recommendedName>
        <fullName evidence="3">Glycosyl transferase</fullName>
    </recommendedName>
</protein>
<evidence type="ECO:0000313" key="2">
    <source>
        <dbReference type="Proteomes" id="UP000308508"/>
    </source>
</evidence>
<dbReference type="Gene3D" id="3.90.550.10">
    <property type="entry name" value="Spore Coat Polysaccharide Biosynthesis Protein SpsA, Chain A"/>
    <property type="match status" value="1"/>
</dbReference>
<reference evidence="1 2" key="1">
    <citation type="submission" date="2019-04" db="EMBL/GenBank/DDBJ databases">
        <authorList>
            <person name="Grouzdev D.S."/>
            <person name="Nazina T.N."/>
        </authorList>
    </citation>
    <scope>NUCLEOTIDE SEQUENCE [LARGE SCALE GENOMIC DNA]</scope>
    <source>
        <strain evidence="1 2">SHC 3-19</strain>
    </source>
</reference>
<evidence type="ECO:0000313" key="1">
    <source>
        <dbReference type="EMBL" id="TLX22935.1"/>
    </source>
</evidence>
<sequence>MIYFTSICANYLPKAMALAESVKAHCRDATFVLCLVEREIPQAASGFPHFDQIILAKDAGWEDFDQFIFRHSIVEASTAVKPQFLRHLIERFPKRDRFVYLDPDVLVYSDFSELEEVLDRASVVVCPHLLRPGNIDMEISSLAHGTYNLGFVAVARSDNSNRFLDWWAERLFLFCYDDKSRGIFTDQKWIDLAPSFFDVHILKHHGYDFATWSLLGSDMRKAEAGGYVVNGDPLRFIHFSGLDSGMIERAMGWWLTEENRPEFETLYRDYLRKLDAHGQATLGKTPWSYSNYADGASVSREARVRYRDPALWQAVPRPFASCDDEILQQGGGAVTTAGTTGEVPTLRMSPNPGLLDKFAWSTLEIGFGPTLAKALRKLAGARR</sequence>